<reference evidence="4" key="1">
    <citation type="journal article" date="2023" name="Commun. Biol.">
        <title>Genome analysis of Parmales, the sister group of diatoms, reveals the evolutionary specialization of diatoms from phago-mixotrophs to photoautotrophs.</title>
        <authorList>
            <person name="Ban H."/>
            <person name="Sato S."/>
            <person name="Yoshikawa S."/>
            <person name="Yamada K."/>
            <person name="Nakamura Y."/>
            <person name="Ichinomiya M."/>
            <person name="Sato N."/>
            <person name="Blanc-Mathieu R."/>
            <person name="Endo H."/>
            <person name="Kuwata A."/>
            <person name="Ogata H."/>
        </authorList>
    </citation>
    <scope>NUCLEOTIDE SEQUENCE [LARGE SCALE GENOMIC DNA]</scope>
    <source>
        <strain evidence="4">NIES 3701</strain>
    </source>
</reference>
<evidence type="ECO:0000256" key="1">
    <source>
        <dbReference type="SAM" id="MobiDB-lite"/>
    </source>
</evidence>
<dbReference type="Pfam" id="PF00248">
    <property type="entry name" value="Aldo_ket_red"/>
    <property type="match status" value="1"/>
</dbReference>
<feature type="domain" description="NADP-dependent oxidoreductase" evidence="2">
    <location>
        <begin position="145"/>
        <end position="357"/>
    </location>
</feature>
<feature type="compositionally biased region" description="Low complexity" evidence="1">
    <location>
        <begin position="1"/>
        <end position="10"/>
    </location>
</feature>
<keyword evidence="4" id="KW-1185">Reference proteome</keyword>
<dbReference type="PANTHER" id="PTHR43312">
    <property type="entry name" value="D-THREO-ALDOSE 1-DEHYDROGENASE"/>
    <property type="match status" value="1"/>
</dbReference>
<name>A0A9W7B1A0_9STRA</name>
<dbReference type="InterPro" id="IPR023210">
    <property type="entry name" value="NADP_OxRdtase_dom"/>
</dbReference>
<dbReference type="EMBL" id="BRXY01000226">
    <property type="protein sequence ID" value="GMH78728.1"/>
    <property type="molecule type" value="Genomic_DNA"/>
</dbReference>
<accession>A0A9W7B1A0</accession>
<proteinExistence type="predicted"/>
<dbReference type="Proteomes" id="UP001165085">
    <property type="component" value="Unassembled WGS sequence"/>
</dbReference>
<evidence type="ECO:0000259" key="2">
    <source>
        <dbReference type="Pfam" id="PF00248"/>
    </source>
</evidence>
<feature type="region of interest" description="Disordered" evidence="1">
    <location>
        <begin position="1"/>
        <end position="23"/>
    </location>
</feature>
<dbReference type="PANTHER" id="PTHR43312:SF2">
    <property type="entry name" value="OXIDOREDUCTASE"/>
    <property type="match status" value="1"/>
</dbReference>
<comment type="caution">
    <text evidence="3">The sequence shown here is derived from an EMBL/GenBank/DDBJ whole genome shotgun (WGS) entry which is preliminary data.</text>
</comment>
<dbReference type="InterPro" id="IPR036812">
    <property type="entry name" value="NAD(P)_OxRdtase_dom_sf"/>
</dbReference>
<evidence type="ECO:0000313" key="4">
    <source>
        <dbReference type="Proteomes" id="UP001165085"/>
    </source>
</evidence>
<dbReference type="OrthoDB" id="37537at2759"/>
<dbReference type="AlphaFoldDB" id="A0A9W7B1A0"/>
<dbReference type="InterPro" id="IPR053135">
    <property type="entry name" value="AKR2_Oxidoreductase"/>
</dbReference>
<gene>
    <name evidence="3" type="ORF">TrST_g13942</name>
</gene>
<dbReference type="Gene3D" id="3.20.20.100">
    <property type="entry name" value="NADP-dependent oxidoreductase domain"/>
    <property type="match status" value="1"/>
</dbReference>
<sequence>MSLSSVLSSFLPPPVPSDSASTISSNPASLSAKSFFINDEKTLQTLKNELKNEVQVDAIVTYIKDNDPDKEEGNPNRNEFKVQTYYGRMYKLYCTIHLALTLTPSSLPLTFTYLNSKYTFLLSPSPCPLVPFGRTGLQISTITCGSMRYQQSWKGASVKTETLMDDIEAESQRNLENCILRAFKMGVNHFETARGYGTSEHQMGLAFKNLIAAGEFKRSDIIIQTKVNPKPTALEFRAEIDKSLEALQIDYIDLFSFHGLNKYSQYDLVFNELYGVALSLKTSGVIKHIGFSTHGPSDLIYKFIETEKFEYVNLHYHFFGSYTASGQFDGEANGRCVEKARELGMGVFCISPVDKGGALYYPSDVVSEATLGEGIGAVEFGVGWCLTKHDTLTIGVAREEDFDEPLFEASNTSPSKISAVVSTLTKKLEDTHGKDWISTCYKGLPHCFETPTGVSFTNIVYNYNLVNAFGMKYYAQQRENGNRTNRSKWDDSKTPDENRKDWGYVPGMSPLPDVDYSEDLSKCPPENVERIKHICANYASIIEGEGGVDFRAWKAYPER</sequence>
<protein>
    <recommendedName>
        <fullName evidence="2">NADP-dependent oxidoreductase domain-containing protein</fullName>
    </recommendedName>
</protein>
<evidence type="ECO:0000313" key="3">
    <source>
        <dbReference type="EMBL" id="GMH78728.1"/>
    </source>
</evidence>
<organism evidence="3 4">
    <name type="scientific">Triparma strigata</name>
    <dbReference type="NCBI Taxonomy" id="1606541"/>
    <lineage>
        <taxon>Eukaryota</taxon>
        <taxon>Sar</taxon>
        <taxon>Stramenopiles</taxon>
        <taxon>Ochrophyta</taxon>
        <taxon>Bolidophyceae</taxon>
        <taxon>Parmales</taxon>
        <taxon>Triparmaceae</taxon>
        <taxon>Triparma</taxon>
    </lineage>
</organism>
<feature type="region of interest" description="Disordered" evidence="1">
    <location>
        <begin position="480"/>
        <end position="506"/>
    </location>
</feature>
<feature type="compositionally biased region" description="Basic and acidic residues" evidence="1">
    <location>
        <begin position="487"/>
        <end position="502"/>
    </location>
</feature>
<dbReference type="SUPFAM" id="SSF51430">
    <property type="entry name" value="NAD(P)-linked oxidoreductase"/>
    <property type="match status" value="1"/>
</dbReference>